<sequence length="72" mass="7978">MMTATWTETLPPMPGPPTNELNNHLALGTIKLHPVLFDIVTPINITCFQELLVSYLNHELVSSVCRGLETGF</sequence>
<accession>A0A2H3CXZ2</accession>
<evidence type="ECO:0000313" key="2">
    <source>
        <dbReference type="Proteomes" id="UP000217790"/>
    </source>
</evidence>
<evidence type="ECO:0000313" key="1">
    <source>
        <dbReference type="EMBL" id="PBK87901.1"/>
    </source>
</evidence>
<reference evidence="2" key="1">
    <citation type="journal article" date="2017" name="Nat. Ecol. Evol.">
        <title>Genome expansion and lineage-specific genetic innovations in the forest pathogenic fungi Armillaria.</title>
        <authorList>
            <person name="Sipos G."/>
            <person name="Prasanna A.N."/>
            <person name="Walter M.C."/>
            <person name="O'Connor E."/>
            <person name="Balint B."/>
            <person name="Krizsan K."/>
            <person name="Kiss B."/>
            <person name="Hess J."/>
            <person name="Varga T."/>
            <person name="Slot J."/>
            <person name="Riley R."/>
            <person name="Boka B."/>
            <person name="Rigling D."/>
            <person name="Barry K."/>
            <person name="Lee J."/>
            <person name="Mihaltcheva S."/>
            <person name="LaButti K."/>
            <person name="Lipzen A."/>
            <person name="Waldron R."/>
            <person name="Moloney N.M."/>
            <person name="Sperisen C."/>
            <person name="Kredics L."/>
            <person name="Vagvoelgyi C."/>
            <person name="Patrignani A."/>
            <person name="Fitzpatrick D."/>
            <person name="Nagy I."/>
            <person name="Doyle S."/>
            <person name="Anderson J.B."/>
            <person name="Grigoriev I.V."/>
            <person name="Gueldener U."/>
            <person name="Muensterkoetter M."/>
            <person name="Nagy L.G."/>
        </authorList>
    </citation>
    <scope>NUCLEOTIDE SEQUENCE [LARGE SCALE GENOMIC DNA]</scope>
    <source>
        <strain evidence="2">Ar21-2</strain>
    </source>
</reference>
<proteinExistence type="predicted"/>
<dbReference type="AlphaFoldDB" id="A0A2H3CXZ2"/>
<dbReference type="InParanoid" id="A0A2H3CXZ2"/>
<feature type="non-terminal residue" evidence="1">
    <location>
        <position position="1"/>
    </location>
</feature>
<organism evidence="1 2">
    <name type="scientific">Armillaria gallica</name>
    <name type="common">Bulbous honey fungus</name>
    <name type="synonym">Armillaria bulbosa</name>
    <dbReference type="NCBI Taxonomy" id="47427"/>
    <lineage>
        <taxon>Eukaryota</taxon>
        <taxon>Fungi</taxon>
        <taxon>Dikarya</taxon>
        <taxon>Basidiomycota</taxon>
        <taxon>Agaricomycotina</taxon>
        <taxon>Agaricomycetes</taxon>
        <taxon>Agaricomycetidae</taxon>
        <taxon>Agaricales</taxon>
        <taxon>Marasmiineae</taxon>
        <taxon>Physalacriaceae</taxon>
        <taxon>Armillaria</taxon>
    </lineage>
</organism>
<keyword evidence="2" id="KW-1185">Reference proteome</keyword>
<name>A0A2H3CXZ2_ARMGA</name>
<gene>
    <name evidence="1" type="ORF">ARMGADRAFT_1121541</name>
</gene>
<dbReference type="EMBL" id="KZ293676">
    <property type="protein sequence ID" value="PBK87901.1"/>
    <property type="molecule type" value="Genomic_DNA"/>
</dbReference>
<dbReference type="Proteomes" id="UP000217790">
    <property type="component" value="Unassembled WGS sequence"/>
</dbReference>
<protein>
    <submittedName>
        <fullName evidence="1">Uncharacterized protein</fullName>
    </submittedName>
</protein>
<dbReference type="STRING" id="47427.A0A2H3CXZ2"/>
<dbReference type="OrthoDB" id="3254233at2759"/>